<dbReference type="Proteomes" id="UP001596106">
    <property type="component" value="Unassembled WGS sequence"/>
</dbReference>
<feature type="transmembrane region" description="Helical" evidence="1">
    <location>
        <begin position="190"/>
        <end position="223"/>
    </location>
</feature>
<protein>
    <recommendedName>
        <fullName evidence="4">Glycosyltransferase RgtA/B/C/D-like domain-containing protein</fullName>
    </recommendedName>
</protein>
<feature type="transmembrane region" description="Helical" evidence="1">
    <location>
        <begin position="134"/>
        <end position="153"/>
    </location>
</feature>
<feature type="transmembrane region" description="Helical" evidence="1">
    <location>
        <begin position="229"/>
        <end position="249"/>
    </location>
</feature>
<organism evidence="2 3">
    <name type="scientific">Larkinella bovis</name>
    <dbReference type="NCBI Taxonomy" id="683041"/>
    <lineage>
        <taxon>Bacteria</taxon>
        <taxon>Pseudomonadati</taxon>
        <taxon>Bacteroidota</taxon>
        <taxon>Cytophagia</taxon>
        <taxon>Cytophagales</taxon>
        <taxon>Spirosomataceae</taxon>
        <taxon>Larkinella</taxon>
    </lineage>
</organism>
<dbReference type="RefSeq" id="WP_379842850.1">
    <property type="nucleotide sequence ID" value="NZ_JBHSMA010000002.1"/>
</dbReference>
<keyword evidence="1" id="KW-0812">Transmembrane</keyword>
<evidence type="ECO:0000256" key="1">
    <source>
        <dbReference type="SAM" id="Phobius"/>
    </source>
</evidence>
<accession>A0ABW0I7H0</accession>
<feature type="transmembrane region" description="Helical" evidence="1">
    <location>
        <begin position="159"/>
        <end position="178"/>
    </location>
</feature>
<feature type="transmembrane region" description="Helical" evidence="1">
    <location>
        <begin position="261"/>
        <end position="280"/>
    </location>
</feature>
<gene>
    <name evidence="2" type="ORF">ACFPMF_07845</name>
</gene>
<name>A0ABW0I7H0_9BACT</name>
<keyword evidence="1" id="KW-0472">Membrane</keyword>
<feature type="transmembrane region" description="Helical" evidence="1">
    <location>
        <begin position="105"/>
        <end position="127"/>
    </location>
</feature>
<proteinExistence type="predicted"/>
<evidence type="ECO:0008006" key="4">
    <source>
        <dbReference type="Google" id="ProtNLM"/>
    </source>
</evidence>
<keyword evidence="1" id="KW-1133">Transmembrane helix</keyword>
<evidence type="ECO:0000313" key="2">
    <source>
        <dbReference type="EMBL" id="MFC5409213.1"/>
    </source>
</evidence>
<reference evidence="3" key="1">
    <citation type="journal article" date="2019" name="Int. J. Syst. Evol. Microbiol.">
        <title>The Global Catalogue of Microorganisms (GCM) 10K type strain sequencing project: providing services to taxonomists for standard genome sequencing and annotation.</title>
        <authorList>
            <consortium name="The Broad Institute Genomics Platform"/>
            <consortium name="The Broad Institute Genome Sequencing Center for Infectious Disease"/>
            <person name="Wu L."/>
            <person name="Ma J."/>
        </authorList>
    </citation>
    <scope>NUCLEOTIDE SEQUENCE [LARGE SCALE GENOMIC DNA]</scope>
    <source>
        <strain evidence="3">CCUG 55250</strain>
    </source>
</reference>
<feature type="transmembrane region" description="Helical" evidence="1">
    <location>
        <begin position="363"/>
        <end position="382"/>
    </location>
</feature>
<feature type="transmembrane region" description="Helical" evidence="1">
    <location>
        <begin position="389"/>
        <end position="406"/>
    </location>
</feature>
<feature type="transmembrane region" description="Helical" evidence="1">
    <location>
        <begin position="300"/>
        <end position="318"/>
    </location>
</feature>
<sequence length="595" mass="68085">MESSKVPPKNRIALFPDHPILTPAIKIICVVFGIYFLVKQYYYTPNIPFGDDLPTIFHFLFNYDQAPTLSEKISIIFNNRMVEHRLLSLSVISAFIYQLSGDIPLPVLSTIAGLMWVSISFFYYTILKRRNLSILWLVPILCFLLSFSPYQPFLWPMAAMQHLIVISLAFLTVFLLANHDHSGPSGWRTFFFPVSIFVGILTTFSAGNGMLIWPTGFLILVIQRRIKPLVYWLIAAILAIGGYFYRLSLDGTPSNQALEKILANYGKEIIGFFAGLGSAIRTKGYETFLDDNDLPFSLKYPAIYLGILITFVFIALFVKSVKTRERNSLSILGASAFIFLTVATLVVGRTNMNGDIIAFKSRYYLYAVIAISNAISTVALLIPSYKYKEIILAACFALGLVFWGVWEVVSFHKIINHHNMLDAALFNWHRNHKWIMYQPSAFYENYFNGFFEKTEKSAFPYRLPPSRISQAFQHKQWRDDFFPKAQPVELVEKSGDKKLVQIKLVNEQAAPIHGIDEGYSVVMASEKDTFMLWSIVSPTGVRNFLKNRETCRKGYRVEVELDRDKMPKGTYWFHQFYYSGDRSVINKQPAGSIVF</sequence>
<evidence type="ECO:0000313" key="3">
    <source>
        <dbReference type="Proteomes" id="UP001596106"/>
    </source>
</evidence>
<dbReference type="EMBL" id="JBHSMA010000002">
    <property type="protein sequence ID" value="MFC5409213.1"/>
    <property type="molecule type" value="Genomic_DNA"/>
</dbReference>
<feature type="transmembrane region" description="Helical" evidence="1">
    <location>
        <begin position="330"/>
        <end position="348"/>
    </location>
</feature>
<feature type="transmembrane region" description="Helical" evidence="1">
    <location>
        <begin position="20"/>
        <end position="38"/>
    </location>
</feature>
<feature type="transmembrane region" description="Helical" evidence="1">
    <location>
        <begin position="82"/>
        <end position="99"/>
    </location>
</feature>
<comment type="caution">
    <text evidence="2">The sequence shown here is derived from an EMBL/GenBank/DDBJ whole genome shotgun (WGS) entry which is preliminary data.</text>
</comment>
<keyword evidence="3" id="KW-1185">Reference proteome</keyword>